<feature type="region of interest" description="Disordered" evidence="1">
    <location>
        <begin position="223"/>
        <end position="270"/>
    </location>
</feature>
<protein>
    <submittedName>
        <fullName evidence="3">DUF222 domain-containing protein</fullName>
    </submittedName>
</protein>
<feature type="compositionally biased region" description="Basic and acidic residues" evidence="1">
    <location>
        <begin position="237"/>
        <end position="246"/>
    </location>
</feature>
<evidence type="ECO:0000259" key="2">
    <source>
        <dbReference type="SMART" id="SM00507"/>
    </source>
</evidence>
<dbReference type="Proteomes" id="UP001291912">
    <property type="component" value="Unassembled WGS sequence"/>
</dbReference>
<reference evidence="3 4" key="1">
    <citation type="submission" date="2023-10" db="EMBL/GenBank/DDBJ databases">
        <title>Microbacterium xanthum sp. nov., isolated from seaweed.</title>
        <authorList>
            <person name="Lee S.D."/>
        </authorList>
    </citation>
    <scope>NUCLEOTIDE SEQUENCE [LARGE SCALE GENOMIC DNA]</scope>
    <source>
        <strain evidence="3 4">KCTC 19124</strain>
    </source>
</reference>
<evidence type="ECO:0000313" key="3">
    <source>
        <dbReference type="EMBL" id="MDZ8161261.1"/>
    </source>
</evidence>
<feature type="compositionally biased region" description="Basic and acidic residues" evidence="1">
    <location>
        <begin position="257"/>
        <end position="270"/>
    </location>
</feature>
<dbReference type="SMART" id="SM00507">
    <property type="entry name" value="HNHc"/>
    <property type="match status" value="1"/>
</dbReference>
<evidence type="ECO:0000256" key="1">
    <source>
        <dbReference type="SAM" id="MobiDB-lite"/>
    </source>
</evidence>
<keyword evidence="4" id="KW-1185">Reference proteome</keyword>
<name>A0ABU5N5A9_9MICO</name>
<feature type="domain" description="HNH nuclease" evidence="2">
    <location>
        <begin position="387"/>
        <end position="439"/>
    </location>
</feature>
<accession>A0ABU5N5A9</accession>
<proteinExistence type="predicted"/>
<dbReference type="InterPro" id="IPR003615">
    <property type="entry name" value="HNH_nuc"/>
</dbReference>
<dbReference type="EMBL" id="JAWJYN010000001">
    <property type="protein sequence ID" value="MDZ8161261.1"/>
    <property type="molecule type" value="Genomic_DNA"/>
</dbReference>
<sequence length="495" mass="54404">MSGDEQREADALRTRELVDEARRFRALAAYALAELERTRADAYELAQEQTDRLRDASTREREMPLRSMAAELAVDARVNDRTLQTQLFEAHRTVTQYAATWEAWRDGRLSRAHVRVIVDGGTGLPDDEARAAYEHDVLAYAEATSAARLRSYAEQVAEKHNPATIQERHDEAVQSRRVWVEDLSDGMSMLGAIGPSVEVHGVYDRLTRQGKAVKAADRVARREAAEREIEPEAATCGEREEAERDSTGSGAGFGPPDDGRADGAGERQDADHDDLADAAVWFDERTLDQIRTDLLLDMMLTSTPSIDASGDVIEGGLGAIRAHVQVSVPATTLAGTTTGGAELDGKCAVDPETARILTGNAPGFDRVFLDPITGAVLAVDRRFVTPAQKRYLVARDIRCRFPGCRRPARDCDWDHREDYALGGKTNVDNVGAFCKRHHTMKQAAGWTVVQEPGGRLHFTAPSGLRHTDDPPPRVVFMPDPPPPDPNRVAELNAPF</sequence>
<dbReference type="InterPro" id="IPR003870">
    <property type="entry name" value="DUF222"/>
</dbReference>
<organism evidence="3 4">
    <name type="scientific">Microbacterium aquimaris</name>
    <dbReference type="NCBI Taxonomy" id="459816"/>
    <lineage>
        <taxon>Bacteria</taxon>
        <taxon>Bacillati</taxon>
        <taxon>Actinomycetota</taxon>
        <taxon>Actinomycetes</taxon>
        <taxon>Micrococcales</taxon>
        <taxon>Microbacteriaceae</taxon>
        <taxon>Microbacterium</taxon>
    </lineage>
</organism>
<comment type="caution">
    <text evidence="3">The sequence shown here is derived from an EMBL/GenBank/DDBJ whole genome shotgun (WGS) entry which is preliminary data.</text>
</comment>
<gene>
    <name evidence="3" type="ORF">R2Q92_05380</name>
</gene>
<dbReference type="Pfam" id="PF02720">
    <property type="entry name" value="DUF222"/>
    <property type="match status" value="1"/>
</dbReference>
<evidence type="ECO:0000313" key="4">
    <source>
        <dbReference type="Proteomes" id="UP001291912"/>
    </source>
</evidence>
<dbReference type="CDD" id="cd00085">
    <property type="entry name" value="HNHc"/>
    <property type="match status" value="1"/>
</dbReference>
<dbReference type="RefSeq" id="WP_194423902.1">
    <property type="nucleotide sequence ID" value="NZ_BAAAPT010000001.1"/>
</dbReference>